<dbReference type="PANTHER" id="PTHR36923:SF3">
    <property type="entry name" value="FERREDOXIN"/>
    <property type="match status" value="1"/>
</dbReference>
<feature type="region of interest" description="Disordered" evidence="9">
    <location>
        <begin position="58"/>
        <end position="92"/>
    </location>
</feature>
<dbReference type="GO" id="GO:0009055">
    <property type="term" value="F:electron transfer activity"/>
    <property type="evidence" value="ECO:0007669"/>
    <property type="project" value="UniProtKB-UniRule"/>
</dbReference>
<keyword evidence="6 8" id="KW-0411">Iron-sulfur</keyword>
<evidence type="ECO:0000256" key="9">
    <source>
        <dbReference type="SAM" id="MobiDB-lite"/>
    </source>
</evidence>
<proteinExistence type="predicted"/>
<evidence type="ECO:0000256" key="1">
    <source>
        <dbReference type="ARBA" id="ARBA00001927"/>
    </source>
</evidence>
<keyword evidence="11" id="KW-1185">Reference proteome</keyword>
<evidence type="ECO:0000313" key="10">
    <source>
        <dbReference type="EMBL" id="RKM92359.1"/>
    </source>
</evidence>
<dbReference type="InterPro" id="IPR051269">
    <property type="entry name" value="Fe-S_cluster_ET"/>
</dbReference>
<evidence type="ECO:0000256" key="7">
    <source>
        <dbReference type="ARBA" id="ARBA00023291"/>
    </source>
</evidence>
<keyword evidence="4 8" id="KW-0249">Electron transport</keyword>
<evidence type="ECO:0000256" key="4">
    <source>
        <dbReference type="ARBA" id="ARBA00022982"/>
    </source>
</evidence>
<comment type="cofactor">
    <cofactor evidence="1">
        <name>[3Fe-4S] cluster</name>
        <dbReference type="ChEBI" id="CHEBI:21137"/>
    </cofactor>
</comment>
<evidence type="ECO:0000256" key="6">
    <source>
        <dbReference type="ARBA" id="ARBA00023014"/>
    </source>
</evidence>
<dbReference type="Pfam" id="PF13459">
    <property type="entry name" value="Fer4_15"/>
    <property type="match status" value="1"/>
</dbReference>
<dbReference type="EMBL" id="JNAD02000014">
    <property type="protein sequence ID" value="RKM92359.1"/>
    <property type="molecule type" value="Genomic_DNA"/>
</dbReference>
<dbReference type="Proteomes" id="UP000028058">
    <property type="component" value="Unassembled WGS sequence"/>
</dbReference>
<dbReference type="OrthoDB" id="9803319at2"/>
<dbReference type="RefSeq" id="WP_050364106.1">
    <property type="nucleotide sequence ID" value="NZ_JBFACB010000015.1"/>
</dbReference>
<accession>A0A3R7FNP5</accession>
<dbReference type="PANTHER" id="PTHR36923">
    <property type="entry name" value="FERREDOXIN"/>
    <property type="match status" value="1"/>
</dbReference>
<dbReference type="SUPFAM" id="SSF54862">
    <property type="entry name" value="4Fe-4S ferredoxins"/>
    <property type="match status" value="1"/>
</dbReference>
<dbReference type="GO" id="GO:0005506">
    <property type="term" value="F:iron ion binding"/>
    <property type="evidence" value="ECO:0007669"/>
    <property type="project" value="UniProtKB-UniRule"/>
</dbReference>
<evidence type="ECO:0000256" key="3">
    <source>
        <dbReference type="ARBA" id="ARBA00022723"/>
    </source>
</evidence>
<dbReference type="AlphaFoldDB" id="A0A3R7FNP5"/>
<dbReference type="InterPro" id="IPR001080">
    <property type="entry name" value="3Fe4S_ferredoxin"/>
</dbReference>
<dbReference type="PRINTS" id="PR00352">
    <property type="entry name" value="3FE4SFRDOXIN"/>
</dbReference>
<dbReference type="GO" id="GO:0051538">
    <property type="term" value="F:3 iron, 4 sulfur cluster binding"/>
    <property type="evidence" value="ECO:0007669"/>
    <property type="project" value="UniProtKB-KW"/>
</dbReference>
<evidence type="ECO:0000313" key="11">
    <source>
        <dbReference type="Proteomes" id="UP000028058"/>
    </source>
</evidence>
<evidence type="ECO:0000256" key="8">
    <source>
        <dbReference type="RuleBase" id="RU368020"/>
    </source>
</evidence>
<gene>
    <name evidence="10" type="ORF">SFRA_025920</name>
</gene>
<protein>
    <recommendedName>
        <fullName evidence="8">Ferredoxin</fullName>
    </recommendedName>
</protein>
<keyword evidence="2 8" id="KW-0813">Transport</keyword>
<sequence>MTLRVDRRRCAGSGLCAVQLPDVFDQSEEDGKVLLTTPEPGPRLAGAVRAAAARCPSGAITLHGGGPDGERPRDGNGTGRPRGRAQETEEAW</sequence>
<keyword evidence="3 8" id="KW-0479">Metal-binding</keyword>
<name>A0A3R7FNP5_9ACTN</name>
<keyword evidence="7" id="KW-0003">3Fe-4S</keyword>
<reference evidence="10 11" key="1">
    <citation type="journal article" date="2014" name="Genome Announc.">
        <title>Draft Genome Sequence of Streptomyces fradiae ATCC 19609, a Strain Highly Sensitive to Antibiotics.</title>
        <authorList>
            <person name="Bekker O.B."/>
            <person name="Klimina K.M."/>
            <person name="Vatlin A.A."/>
            <person name="Zakharevich N.V."/>
            <person name="Kasianov A.S."/>
            <person name="Danilenko V.N."/>
        </authorList>
    </citation>
    <scope>NUCLEOTIDE SEQUENCE [LARGE SCALE GENOMIC DNA]</scope>
    <source>
        <strain evidence="10 11">ATCC 19609</strain>
    </source>
</reference>
<keyword evidence="5 8" id="KW-0408">Iron</keyword>
<evidence type="ECO:0000256" key="2">
    <source>
        <dbReference type="ARBA" id="ARBA00022448"/>
    </source>
</evidence>
<comment type="function">
    <text evidence="8">Ferredoxins are iron-sulfur proteins that transfer electrons in a wide variety of metabolic reactions.</text>
</comment>
<evidence type="ECO:0000256" key="5">
    <source>
        <dbReference type="ARBA" id="ARBA00023004"/>
    </source>
</evidence>
<organism evidence="10 11">
    <name type="scientific">Streptomyces xinghaiensis</name>
    <dbReference type="NCBI Taxonomy" id="1038928"/>
    <lineage>
        <taxon>Bacteria</taxon>
        <taxon>Bacillati</taxon>
        <taxon>Actinomycetota</taxon>
        <taxon>Actinomycetes</taxon>
        <taxon>Kitasatosporales</taxon>
        <taxon>Streptomycetaceae</taxon>
        <taxon>Streptomyces</taxon>
    </lineage>
</organism>
<dbReference type="Gene3D" id="3.30.70.20">
    <property type="match status" value="1"/>
</dbReference>
<comment type="caution">
    <text evidence="10">The sequence shown here is derived from an EMBL/GenBank/DDBJ whole genome shotgun (WGS) entry which is preliminary data.</text>
</comment>